<gene>
    <name evidence="3" type="ORF">HLASA_3072</name>
    <name evidence="2" type="ORF">HLASF_3070</name>
</gene>
<organism evidence="2 5">
    <name type="scientific">Halanaeroarchaeum sulfurireducens</name>
    <dbReference type="NCBI Taxonomy" id="1604004"/>
    <lineage>
        <taxon>Archaea</taxon>
        <taxon>Methanobacteriati</taxon>
        <taxon>Methanobacteriota</taxon>
        <taxon>Stenosarchaea group</taxon>
        <taxon>Halobacteria</taxon>
        <taxon>Halobacteriales</taxon>
        <taxon>Halobacteriaceae</taxon>
        <taxon>Halanaeroarchaeum</taxon>
    </lineage>
</organism>
<keyword evidence="5" id="KW-1185">Reference proteome</keyword>
<reference evidence="3 4" key="3">
    <citation type="journal article" date="2016" name="Stand. Genomic Sci.">
        <title>Complete genome sequence of 'Halanaeroarchaeum sulfurireducens' M27-SA2, a sulfur-reducing and acetate-oxidizing haloarchaeon from the deep-sea hypersaline anoxic lake Medee.</title>
        <authorList>
            <person name="Messina E."/>
            <person name="Sorokin D.Y."/>
            <person name="Kublanov I.V."/>
            <person name="Toshchakov S."/>
            <person name="Lopatina A."/>
            <person name="Arcadi E."/>
            <person name="Smedile F."/>
            <person name="La Spada G."/>
            <person name="La Cono V."/>
            <person name="Yakimov M.M."/>
        </authorList>
    </citation>
    <scope>NUCLEOTIDE SEQUENCE [LARGE SCALE GENOMIC DNA]</scope>
    <source>
        <strain evidence="3 4">M27-SA2</strain>
        <plasmid evidence="4">Plasmid pM27-SA2-01</plasmid>
        <plasmid evidence="3">pM27-SA2-01</plasmid>
    </source>
</reference>
<evidence type="ECO:0000313" key="2">
    <source>
        <dbReference type="EMBL" id="AKH98696.1"/>
    </source>
</evidence>
<evidence type="ECO:0000313" key="3">
    <source>
        <dbReference type="EMBL" id="ALG83140.1"/>
    </source>
</evidence>
<name>A0A0F7PC20_9EURY</name>
<reference evidence="2 5" key="1">
    <citation type="submission" date="2014-06" db="EMBL/GenBank/DDBJ databases">
        <title>Secret life of haloarchaea: discovery of obligatory anaerobic haloarchaea growing by dissimilatory sulfur reduction.</title>
        <authorList>
            <person name="Sorokin D.Y."/>
            <person name="Kublanov I.V."/>
            <person name="Gavrilov S.N."/>
            <person name="Ferrer M."/>
            <person name="Golyshin P.N."/>
            <person name="Messina E."/>
            <person name="La Cono V."/>
            <person name="Yakimov M.M."/>
        </authorList>
    </citation>
    <scope>NUCLEOTIDE SEQUENCE [LARGE SCALE GENOMIC DNA]</scope>
    <source>
        <strain evidence="2 5">HSR2</strain>
        <plasmid evidence="2 5">pHSR2-01</plasmid>
    </source>
</reference>
<dbReference type="EMBL" id="CP011565">
    <property type="protein sequence ID" value="ALG83140.1"/>
    <property type="molecule type" value="Genomic_DNA"/>
</dbReference>
<geneLocation type="plasmid" evidence="2 5">
    <name>pHSR2-01</name>
</geneLocation>
<dbReference type="EMBL" id="CP008875">
    <property type="protein sequence ID" value="AKH98696.1"/>
    <property type="molecule type" value="Genomic_DNA"/>
</dbReference>
<dbReference type="PATRIC" id="fig|1604004.4.peg.2344"/>
<evidence type="ECO:0000313" key="5">
    <source>
        <dbReference type="Proteomes" id="UP000069906"/>
    </source>
</evidence>
<reference evidence="4" key="2">
    <citation type="submission" date="2015-05" db="EMBL/GenBank/DDBJ databases">
        <title>Complete genome sequence of Halanaeroarchaeum sulfurireducens type strain M27-SA2, a sulfate-reducer haloarchaeon from marine anoxic lake Medee.</title>
        <authorList>
            <person name="Messina E."/>
            <person name="Kublanov I.V."/>
            <person name="Toshchakov S."/>
            <person name="Arcadi E."/>
            <person name="La Spada G."/>
            <person name="La Cono V."/>
            <person name="Yakimov M.M."/>
        </authorList>
    </citation>
    <scope>NUCLEOTIDE SEQUENCE [LARGE SCALE GENOMIC DNA]</scope>
    <source>
        <strain evidence="4">M27-SA2</strain>
        <plasmid evidence="4">Plasmid pM27-SA2-01</plasmid>
    </source>
</reference>
<dbReference type="InterPro" id="IPR058382">
    <property type="entry name" value="DUF8069"/>
</dbReference>
<protein>
    <recommendedName>
        <fullName evidence="1">DUF8069 domain-containing protein</fullName>
    </recommendedName>
</protein>
<dbReference type="KEGG" id="hsf:HLASA_3072"/>
<feature type="domain" description="DUF8069" evidence="1">
    <location>
        <begin position="7"/>
        <end position="102"/>
    </location>
</feature>
<geneLocation type="plasmid" evidence="3 4">
    <name>pM27-SA2-01</name>
</geneLocation>
<dbReference type="KEGG" id="hsu:HLASF_3070"/>
<dbReference type="Pfam" id="PF26266">
    <property type="entry name" value="DUF8069"/>
    <property type="match status" value="1"/>
</dbReference>
<proteinExistence type="predicted"/>
<sequence length="102" mass="11007">MRGVITMSDPNPRDDTSADYEQFEAELLAQDRDIAGVDTADVDDATAQNLVSELVDADVVTLVPEDQVLVHEPSGNAFDSSTQLAVFHQGWTAGRDADKEGE</sequence>
<dbReference type="Proteomes" id="UP000060390">
    <property type="component" value="Plasmid pM27-SA2-01"/>
</dbReference>
<dbReference type="HOGENOM" id="CLU_2353153_0_0_2"/>
<dbReference type="AlphaFoldDB" id="A0A0F7PC20"/>
<accession>A0A0F7PC20</accession>
<evidence type="ECO:0000313" key="4">
    <source>
        <dbReference type="Proteomes" id="UP000060390"/>
    </source>
</evidence>
<evidence type="ECO:0000259" key="1">
    <source>
        <dbReference type="Pfam" id="PF26266"/>
    </source>
</evidence>
<dbReference type="Proteomes" id="UP000069906">
    <property type="component" value="Plasmid pHSR2-01"/>
</dbReference>
<keyword evidence="2" id="KW-0614">Plasmid</keyword>